<name>A0A8H4VR03_9AGAR</name>
<dbReference type="Proteomes" id="UP000521872">
    <property type="component" value="Unassembled WGS sequence"/>
</dbReference>
<dbReference type="InterPro" id="IPR029058">
    <property type="entry name" value="AB_hydrolase_fold"/>
</dbReference>
<gene>
    <name evidence="3" type="ORF">D9613_008585</name>
</gene>
<dbReference type="Pfam" id="PF12697">
    <property type="entry name" value="Abhydrolase_6"/>
    <property type="match status" value="1"/>
</dbReference>
<feature type="domain" description="AB hydrolase-1" evidence="2">
    <location>
        <begin position="57"/>
        <end position="253"/>
    </location>
</feature>
<dbReference type="PANTHER" id="PTHR47842">
    <property type="entry name" value="EXPRESSED PROTEIN"/>
    <property type="match status" value="1"/>
</dbReference>
<evidence type="ECO:0000313" key="3">
    <source>
        <dbReference type="EMBL" id="KAF4616889.1"/>
    </source>
</evidence>
<comment type="caution">
    <text evidence="3">The sequence shown here is derived from an EMBL/GenBank/DDBJ whole genome shotgun (WGS) entry which is preliminary data.</text>
</comment>
<feature type="compositionally biased region" description="Basic and acidic residues" evidence="1">
    <location>
        <begin position="384"/>
        <end position="454"/>
    </location>
</feature>
<dbReference type="Gene3D" id="3.40.50.1820">
    <property type="entry name" value="alpha/beta hydrolase"/>
    <property type="match status" value="1"/>
</dbReference>
<evidence type="ECO:0000313" key="4">
    <source>
        <dbReference type="Proteomes" id="UP000521872"/>
    </source>
</evidence>
<keyword evidence="4" id="KW-1185">Reference proteome</keyword>
<dbReference type="AlphaFoldDB" id="A0A8H4VR03"/>
<dbReference type="InterPro" id="IPR000073">
    <property type="entry name" value="AB_hydrolase_1"/>
</dbReference>
<dbReference type="PANTHER" id="PTHR47842:SF3">
    <property type="entry name" value="DUF676 DOMAIN-CONTAINING PROTEIN"/>
    <property type="match status" value="1"/>
</dbReference>
<organism evidence="3 4">
    <name type="scientific">Agrocybe pediades</name>
    <dbReference type="NCBI Taxonomy" id="84607"/>
    <lineage>
        <taxon>Eukaryota</taxon>
        <taxon>Fungi</taxon>
        <taxon>Dikarya</taxon>
        <taxon>Basidiomycota</taxon>
        <taxon>Agaricomycotina</taxon>
        <taxon>Agaricomycetes</taxon>
        <taxon>Agaricomycetidae</taxon>
        <taxon>Agaricales</taxon>
        <taxon>Agaricineae</taxon>
        <taxon>Strophariaceae</taxon>
        <taxon>Agrocybe</taxon>
    </lineage>
</organism>
<feature type="compositionally biased region" description="Low complexity" evidence="1">
    <location>
        <begin position="310"/>
        <end position="324"/>
    </location>
</feature>
<protein>
    <recommendedName>
        <fullName evidence="2">AB hydrolase-1 domain-containing protein</fullName>
    </recommendedName>
</protein>
<reference evidence="3 4" key="1">
    <citation type="submission" date="2019-12" db="EMBL/GenBank/DDBJ databases">
        <authorList>
            <person name="Floudas D."/>
            <person name="Bentzer J."/>
            <person name="Ahren D."/>
            <person name="Johansson T."/>
            <person name="Persson P."/>
            <person name="Tunlid A."/>
        </authorList>
    </citation>
    <scope>NUCLEOTIDE SEQUENCE [LARGE SCALE GENOMIC DNA]</scope>
    <source>
        <strain evidence="3 4">CBS 102.39</strain>
    </source>
</reference>
<sequence>MPTLVHLIYIHGFQGNDTTFQSFPKHLQEHLERNIPTNLDIKIQSSLYPTYKSVKPISYATKNFLEWLSTQPPGPVILMGHSMGGLLAADAATDPSNNSGGNRGRPKRIVGVVAFDTPFLGMHPHVILSGIASLLPKDDKGKKEKSEKSMNKHPDVNVVDQEVTDDWEAFKRQANVHARDAPYSSDTYDRPRRESFVSATSTNLGVLPEIRSRSVSPVDRSPSSSANFMDRALSYVAAKNDDPIVKWLRKHADEPFSAGKRWITERFQFGSCMFDPADLKRRYTLLVEWGIGGGMWVNYWTTTLPRAEQQLQGGSGRQLLSPSPSIVPNDYGAMTPASNASSQSEEWHSMNEALSVQNSHEKSDAQATLDQPEESPVFLSVPTKSEHKQQVKEAEKARKQEEKSQKQEEKQAKKEAERIQKEGEKVRKQEEKQMREEEKKIQKEEKARAKEEKKWNDKTVHHFVVLPNGMAQSLGGMEKWENVPIAGVEDEVNAHTGLFIPAQNLQYEALVEKVAAKVLGWCERLRIAEYST</sequence>
<proteinExistence type="predicted"/>
<evidence type="ECO:0000259" key="2">
    <source>
        <dbReference type="Pfam" id="PF12697"/>
    </source>
</evidence>
<accession>A0A8H4VR03</accession>
<dbReference type="SUPFAM" id="SSF53474">
    <property type="entry name" value="alpha/beta-Hydrolases"/>
    <property type="match status" value="1"/>
</dbReference>
<evidence type="ECO:0000256" key="1">
    <source>
        <dbReference type="SAM" id="MobiDB-lite"/>
    </source>
</evidence>
<dbReference type="EMBL" id="JAACJL010000031">
    <property type="protein sequence ID" value="KAF4616889.1"/>
    <property type="molecule type" value="Genomic_DNA"/>
</dbReference>
<feature type="region of interest" description="Disordered" evidence="1">
    <location>
        <begin position="310"/>
        <end position="454"/>
    </location>
</feature>